<gene>
    <name evidence="1" type="ORF">C8R41DRAFT_869822</name>
</gene>
<keyword evidence="2" id="KW-1185">Reference proteome</keyword>
<sequence length="231" mass="25793">MPFPMDVATRGPLAQRRVFTLLLDWNKRLIFLPPCSLVIHKPDYGTVKVTNMNGTRVSGTTTKNLEEFEVLGGSSLNKGGLDEFKLYQEGQNRFHYGAGNAVDGTTGDRLWPANGVQVLVYQFNIPNISAILSNSNHIYEFEDVNNNINTESYRKNIHLNLNDYEERTFLKQLPGLGGSSSQIRAREDDQAKETQTYGKVYSIPVFLISSSNAQLNITLFGHCTARQNSAG</sequence>
<comment type="caution">
    <text evidence="1">The sequence shown here is derived from an EMBL/GenBank/DDBJ whole genome shotgun (WGS) entry which is preliminary data.</text>
</comment>
<accession>A0ABQ8VB94</accession>
<dbReference type="EMBL" id="JANVFT010000073">
    <property type="protein sequence ID" value="KAJ4475806.1"/>
    <property type="molecule type" value="Genomic_DNA"/>
</dbReference>
<dbReference type="Proteomes" id="UP001150217">
    <property type="component" value="Unassembled WGS sequence"/>
</dbReference>
<proteinExistence type="predicted"/>
<organism evidence="1 2">
    <name type="scientific">Lentinula lateritia</name>
    <dbReference type="NCBI Taxonomy" id="40482"/>
    <lineage>
        <taxon>Eukaryota</taxon>
        <taxon>Fungi</taxon>
        <taxon>Dikarya</taxon>
        <taxon>Basidiomycota</taxon>
        <taxon>Agaricomycotina</taxon>
        <taxon>Agaricomycetes</taxon>
        <taxon>Agaricomycetidae</taxon>
        <taxon>Agaricales</taxon>
        <taxon>Marasmiineae</taxon>
        <taxon>Omphalotaceae</taxon>
        <taxon>Lentinula</taxon>
    </lineage>
</organism>
<evidence type="ECO:0000313" key="1">
    <source>
        <dbReference type="EMBL" id="KAJ4475806.1"/>
    </source>
</evidence>
<evidence type="ECO:0000313" key="2">
    <source>
        <dbReference type="Proteomes" id="UP001150217"/>
    </source>
</evidence>
<protein>
    <recommendedName>
        <fullName evidence="3">Galactose mutarotase-like protein</fullName>
    </recommendedName>
</protein>
<reference evidence="1" key="1">
    <citation type="submission" date="2022-08" db="EMBL/GenBank/DDBJ databases">
        <title>A Global Phylogenomic Analysis of the Shiitake Genus Lentinula.</title>
        <authorList>
            <consortium name="DOE Joint Genome Institute"/>
            <person name="Sierra-Patev S."/>
            <person name="Min B."/>
            <person name="Naranjo-Ortiz M."/>
            <person name="Looney B."/>
            <person name="Konkel Z."/>
            <person name="Slot J.C."/>
            <person name="Sakamoto Y."/>
            <person name="Steenwyk J.L."/>
            <person name="Rokas A."/>
            <person name="Carro J."/>
            <person name="Camarero S."/>
            <person name="Ferreira P."/>
            <person name="Molpeceres G."/>
            <person name="Ruiz-Duenas F.J."/>
            <person name="Serrano A."/>
            <person name="Henrissat B."/>
            <person name="Drula E."/>
            <person name="Hughes K.W."/>
            <person name="Mata J.L."/>
            <person name="Ishikawa N.K."/>
            <person name="Vargas-Isla R."/>
            <person name="Ushijima S."/>
            <person name="Smith C.A."/>
            <person name="Ahrendt S."/>
            <person name="Andreopoulos W."/>
            <person name="He G."/>
            <person name="Labutti K."/>
            <person name="Lipzen A."/>
            <person name="Ng V."/>
            <person name="Riley R."/>
            <person name="Sandor L."/>
            <person name="Barry K."/>
            <person name="Martinez A.T."/>
            <person name="Xiao Y."/>
            <person name="Gibbons J.G."/>
            <person name="Terashima K."/>
            <person name="Grigoriev I.V."/>
            <person name="Hibbett D.S."/>
        </authorList>
    </citation>
    <scope>NUCLEOTIDE SEQUENCE</scope>
    <source>
        <strain evidence="1">RHP3577 ss4</strain>
    </source>
</reference>
<evidence type="ECO:0008006" key="3">
    <source>
        <dbReference type="Google" id="ProtNLM"/>
    </source>
</evidence>
<name>A0ABQ8VB94_9AGAR</name>